<comment type="caution">
    <text evidence="3">The sequence shown here is derived from an EMBL/GenBank/DDBJ whole genome shotgun (WGS) entry which is preliminary data.</text>
</comment>
<evidence type="ECO:0000313" key="3">
    <source>
        <dbReference type="EMBL" id="RKQ88063.1"/>
    </source>
</evidence>
<protein>
    <submittedName>
        <fullName evidence="3">Uncharacterized protein</fullName>
    </submittedName>
</protein>
<dbReference type="Proteomes" id="UP000278962">
    <property type="component" value="Unassembled WGS sequence"/>
</dbReference>
<gene>
    <name evidence="3" type="ORF">C8N24_6102</name>
</gene>
<keyword evidence="4" id="KW-1185">Reference proteome</keyword>
<dbReference type="EMBL" id="RBIL01000002">
    <property type="protein sequence ID" value="RKQ88063.1"/>
    <property type="molecule type" value="Genomic_DNA"/>
</dbReference>
<evidence type="ECO:0000256" key="1">
    <source>
        <dbReference type="SAM" id="MobiDB-lite"/>
    </source>
</evidence>
<accession>A0A660L812</accession>
<feature type="region of interest" description="Disordered" evidence="1">
    <location>
        <begin position="155"/>
        <end position="236"/>
    </location>
</feature>
<proteinExistence type="predicted"/>
<feature type="compositionally biased region" description="Basic and acidic residues" evidence="1">
    <location>
        <begin position="188"/>
        <end position="236"/>
    </location>
</feature>
<name>A0A660L812_9ACTN</name>
<evidence type="ECO:0000256" key="2">
    <source>
        <dbReference type="SAM" id="SignalP"/>
    </source>
</evidence>
<dbReference type="AlphaFoldDB" id="A0A660L812"/>
<feature type="chain" id="PRO_5024844716" evidence="2">
    <location>
        <begin position="23"/>
        <end position="236"/>
    </location>
</feature>
<organism evidence="3 4">
    <name type="scientific">Solirubrobacter pauli</name>
    <dbReference type="NCBI Taxonomy" id="166793"/>
    <lineage>
        <taxon>Bacteria</taxon>
        <taxon>Bacillati</taxon>
        <taxon>Actinomycetota</taxon>
        <taxon>Thermoleophilia</taxon>
        <taxon>Solirubrobacterales</taxon>
        <taxon>Solirubrobacteraceae</taxon>
        <taxon>Solirubrobacter</taxon>
    </lineage>
</organism>
<keyword evidence="2" id="KW-0732">Signal</keyword>
<feature type="signal peptide" evidence="2">
    <location>
        <begin position="1"/>
        <end position="22"/>
    </location>
</feature>
<sequence>MKRMIALLAAGSVLAAPGAALAKPKAKVYKGTFEYVGADGDYVTGKFGKVQLVDGKRSDKLSVHVRRLASRTTYVYRLQSAPSACAADAPAGVDVAGWKYRTLRTSRSGVANATARAKHFSVDKTQRYFVGVFRAEANGQPGELVLCAQLNTPYKKAKKPAKPAKPTAPGSKPGKRDDAPQGNANGQADDKPRGKSEDAPRGKSDDAPRGKSEDAPRGNANGRDKDKPKETGKPAR</sequence>
<reference evidence="3 4" key="1">
    <citation type="submission" date="2018-10" db="EMBL/GenBank/DDBJ databases">
        <title>Genomic Encyclopedia of Archaeal and Bacterial Type Strains, Phase II (KMG-II): from individual species to whole genera.</title>
        <authorList>
            <person name="Goeker M."/>
        </authorList>
    </citation>
    <scope>NUCLEOTIDE SEQUENCE [LARGE SCALE GENOMIC DNA]</scope>
    <source>
        <strain evidence="3 4">DSM 14954</strain>
    </source>
</reference>
<evidence type="ECO:0000313" key="4">
    <source>
        <dbReference type="Proteomes" id="UP000278962"/>
    </source>
</evidence>